<dbReference type="CDD" id="cd02795">
    <property type="entry name" value="CBM6-CBM35-CBM36_like"/>
    <property type="match status" value="1"/>
</dbReference>
<evidence type="ECO:0000313" key="1">
    <source>
        <dbReference type="EMBL" id="SVC86796.1"/>
    </source>
</evidence>
<proteinExistence type="predicted"/>
<name>A0A382QMW5_9ZZZZ</name>
<sequence>MDGYHGSHLLKPFIRFLGLLGFSFLCLVDLRAASIWVEGEDARVKRNSPHPWYDSVKKNVLSGGNWISNFNQKNEGFVSYQFEVPTDGSYTFWVRANHVQAALSFRLNSGPWTPVDFKGNLRGAINIAADNKPDLRFISWVKVGLLPLKKGRASLEFRMHSASSHHGAIDCFCLTTEAWVPSGATKPGQGASAKSRPADPKDAIWIEGEDADRSNVRPHSWYGSVKTDTLSGQKWLSHFNKEQAGSAEYRFDVVEGDVFTFWLRANASAGARLSWSLDGSPYRLVEWKDGRGAMNI</sequence>
<reference evidence="1" key="1">
    <citation type="submission" date="2018-05" db="EMBL/GenBank/DDBJ databases">
        <authorList>
            <person name="Lanie J.A."/>
            <person name="Ng W.-L."/>
            <person name="Kazmierczak K.M."/>
            <person name="Andrzejewski T.M."/>
            <person name="Davidsen T.M."/>
            <person name="Wayne K.J."/>
            <person name="Tettelin H."/>
            <person name="Glass J.I."/>
            <person name="Rusch D."/>
            <person name="Podicherti R."/>
            <person name="Tsui H.-C.T."/>
            <person name="Winkler M.E."/>
        </authorList>
    </citation>
    <scope>NUCLEOTIDE SEQUENCE</scope>
</reference>
<organism evidence="1">
    <name type="scientific">marine metagenome</name>
    <dbReference type="NCBI Taxonomy" id="408172"/>
    <lineage>
        <taxon>unclassified sequences</taxon>
        <taxon>metagenomes</taxon>
        <taxon>ecological metagenomes</taxon>
    </lineage>
</organism>
<gene>
    <name evidence="1" type="ORF">METZ01_LOCUS339650</name>
</gene>
<dbReference type="EMBL" id="UINC01115627">
    <property type="protein sequence ID" value="SVC86796.1"/>
    <property type="molecule type" value="Genomic_DNA"/>
</dbReference>
<dbReference type="AlphaFoldDB" id="A0A382QMW5"/>
<dbReference type="Gene3D" id="2.60.120.260">
    <property type="entry name" value="Galactose-binding domain-like"/>
    <property type="match status" value="1"/>
</dbReference>
<protein>
    <submittedName>
        <fullName evidence="1">Uncharacterized protein</fullName>
    </submittedName>
</protein>
<accession>A0A382QMW5</accession>
<feature type="non-terminal residue" evidence="1">
    <location>
        <position position="296"/>
    </location>
</feature>